<organism evidence="2 3">
    <name type="scientific">Algoriphagus ornithinivorans</name>
    <dbReference type="NCBI Taxonomy" id="226506"/>
    <lineage>
        <taxon>Bacteria</taxon>
        <taxon>Pseudomonadati</taxon>
        <taxon>Bacteroidota</taxon>
        <taxon>Cytophagia</taxon>
        <taxon>Cytophagales</taxon>
        <taxon>Cyclobacteriaceae</taxon>
        <taxon>Algoriphagus</taxon>
    </lineage>
</organism>
<evidence type="ECO:0000313" key="3">
    <source>
        <dbReference type="Proteomes" id="UP000199564"/>
    </source>
</evidence>
<protein>
    <submittedName>
        <fullName evidence="2">Ribbon-helix-helix domain-containing protein</fullName>
    </submittedName>
</protein>
<proteinExistence type="predicted"/>
<accession>A0A1I5IB37</accession>
<gene>
    <name evidence="2" type="ORF">SAMN04488519_108194</name>
</gene>
<evidence type="ECO:0000313" key="2">
    <source>
        <dbReference type="EMBL" id="SFO57743.1"/>
    </source>
</evidence>
<dbReference type="Gene3D" id="1.10.1220.10">
    <property type="entry name" value="Met repressor-like"/>
    <property type="match status" value="1"/>
</dbReference>
<feature type="domain" description="Predicted DNA-binding protein ribbon-helix-helix" evidence="1">
    <location>
        <begin position="4"/>
        <end position="40"/>
    </location>
</feature>
<reference evidence="3" key="1">
    <citation type="submission" date="2016-10" db="EMBL/GenBank/DDBJ databases">
        <authorList>
            <person name="Varghese N."/>
            <person name="Submissions S."/>
        </authorList>
    </citation>
    <scope>NUCLEOTIDE SEQUENCE [LARGE SCALE GENOMIC DNA]</scope>
    <source>
        <strain evidence="3">DSM 15282</strain>
    </source>
</reference>
<dbReference type="Proteomes" id="UP000199564">
    <property type="component" value="Unassembled WGS sequence"/>
</dbReference>
<dbReference type="GO" id="GO:0006355">
    <property type="term" value="P:regulation of DNA-templated transcription"/>
    <property type="evidence" value="ECO:0007669"/>
    <property type="project" value="InterPro"/>
</dbReference>
<name>A0A1I5IB37_9BACT</name>
<dbReference type="InterPro" id="IPR038733">
    <property type="entry name" value="Predicted_DNA_bind_prot_RHH"/>
</dbReference>
<sequence length="81" mass="9113">MATFTSSLPDDLLKKLSAAAKNLSVPKNKLIEQALSLYLDHLKRAEYIKSFQKASQDQDLLSMAEEGMASYLKQVEDHEAR</sequence>
<dbReference type="EMBL" id="FOVW01000008">
    <property type="protein sequence ID" value="SFO57743.1"/>
    <property type="molecule type" value="Genomic_DNA"/>
</dbReference>
<dbReference type="STRING" id="226506.SAMN04488519_108194"/>
<keyword evidence="3" id="KW-1185">Reference proteome</keyword>
<dbReference type="RefSeq" id="WP_091654939.1">
    <property type="nucleotide sequence ID" value="NZ_FOVW01000008.1"/>
</dbReference>
<dbReference type="AlphaFoldDB" id="A0A1I5IB37"/>
<evidence type="ECO:0000259" key="1">
    <source>
        <dbReference type="Pfam" id="PF12651"/>
    </source>
</evidence>
<dbReference type="Pfam" id="PF12651">
    <property type="entry name" value="RHH_3"/>
    <property type="match status" value="1"/>
</dbReference>
<dbReference type="InterPro" id="IPR013321">
    <property type="entry name" value="Arc_rbn_hlx_hlx"/>
</dbReference>